<dbReference type="SUPFAM" id="SSF51735">
    <property type="entry name" value="NAD(P)-binding Rossmann-fold domains"/>
    <property type="match status" value="1"/>
</dbReference>
<feature type="domain" description="Alcohol dehydrogenase-like C-terminal" evidence="6">
    <location>
        <begin position="13"/>
        <end position="144"/>
    </location>
</feature>
<comment type="cofactor">
    <cofactor evidence="1">
        <name>Zn(2+)</name>
        <dbReference type="ChEBI" id="CHEBI:29105"/>
    </cofactor>
</comment>
<dbReference type="Gene3D" id="3.90.180.10">
    <property type="entry name" value="Medium-chain alcohol dehydrogenases, catalytic domain"/>
    <property type="match status" value="1"/>
</dbReference>
<evidence type="ECO:0000256" key="1">
    <source>
        <dbReference type="ARBA" id="ARBA00001947"/>
    </source>
</evidence>
<evidence type="ECO:0000259" key="6">
    <source>
        <dbReference type="Pfam" id="PF00107"/>
    </source>
</evidence>
<dbReference type="GO" id="GO:0046872">
    <property type="term" value="F:metal ion binding"/>
    <property type="evidence" value="ECO:0007669"/>
    <property type="project" value="UniProtKB-KW"/>
</dbReference>
<evidence type="ECO:0000256" key="3">
    <source>
        <dbReference type="ARBA" id="ARBA00022723"/>
    </source>
</evidence>
<sequence>EGDTVVVQGPGHVGLMCVVAARIAGASTIISTGTSADEVRLETARGAGAHYTINVDSEDVVGRVKEITNGIGANVVMDITSMSTLAVKQAFEMVSFGGTVLLAGLKNEAPVEIITDRIVLNAITVKSGTGSTEQSMQTAVKLLNEGRVPTDVLLGEVLSLDDFGEAMALLKREHPQREAIRVTLRYY</sequence>
<keyword evidence="4" id="KW-0862">Zinc</keyword>
<feature type="non-terminal residue" evidence="7">
    <location>
        <position position="1"/>
    </location>
</feature>
<dbReference type="EMBL" id="BARS01020993">
    <property type="protein sequence ID" value="GAG13131.1"/>
    <property type="molecule type" value="Genomic_DNA"/>
</dbReference>
<dbReference type="PANTHER" id="PTHR43350:SF19">
    <property type="entry name" value="D-GULOSIDE 3-DEHYDROGENASE"/>
    <property type="match status" value="1"/>
</dbReference>
<dbReference type="InterPro" id="IPR013149">
    <property type="entry name" value="ADH-like_C"/>
</dbReference>
<evidence type="ECO:0000256" key="4">
    <source>
        <dbReference type="ARBA" id="ARBA00022833"/>
    </source>
</evidence>
<evidence type="ECO:0000256" key="2">
    <source>
        <dbReference type="ARBA" id="ARBA00008072"/>
    </source>
</evidence>
<dbReference type="InterPro" id="IPR036291">
    <property type="entry name" value="NAD(P)-bd_dom_sf"/>
</dbReference>
<accession>X0WKB8</accession>
<evidence type="ECO:0000313" key="7">
    <source>
        <dbReference type="EMBL" id="GAG13131.1"/>
    </source>
</evidence>
<dbReference type="PANTHER" id="PTHR43350">
    <property type="entry name" value="NAD-DEPENDENT ALCOHOL DEHYDROGENASE"/>
    <property type="match status" value="1"/>
</dbReference>
<dbReference type="Pfam" id="PF00107">
    <property type="entry name" value="ADH_zinc_N"/>
    <property type="match status" value="1"/>
</dbReference>
<protein>
    <recommendedName>
        <fullName evidence="6">Alcohol dehydrogenase-like C-terminal domain-containing protein</fullName>
    </recommendedName>
</protein>
<proteinExistence type="inferred from homology"/>
<dbReference type="Gene3D" id="3.40.50.720">
    <property type="entry name" value="NAD(P)-binding Rossmann-like Domain"/>
    <property type="match status" value="1"/>
</dbReference>
<reference evidence="7" key="1">
    <citation type="journal article" date="2014" name="Front. Microbiol.">
        <title>High frequency of phylogenetically diverse reductive dehalogenase-homologous genes in deep subseafloor sedimentary metagenomes.</title>
        <authorList>
            <person name="Kawai M."/>
            <person name="Futagami T."/>
            <person name="Toyoda A."/>
            <person name="Takaki Y."/>
            <person name="Nishi S."/>
            <person name="Hori S."/>
            <person name="Arai W."/>
            <person name="Tsubouchi T."/>
            <person name="Morono Y."/>
            <person name="Uchiyama I."/>
            <person name="Ito T."/>
            <person name="Fujiyama A."/>
            <person name="Inagaki F."/>
            <person name="Takami H."/>
        </authorList>
    </citation>
    <scope>NUCLEOTIDE SEQUENCE</scope>
    <source>
        <strain evidence="7">Expedition CK06-06</strain>
    </source>
</reference>
<evidence type="ECO:0000256" key="5">
    <source>
        <dbReference type="ARBA" id="ARBA00023002"/>
    </source>
</evidence>
<gene>
    <name evidence="7" type="ORF">S01H1_33786</name>
</gene>
<name>X0WKB8_9ZZZZ</name>
<organism evidence="7">
    <name type="scientific">marine sediment metagenome</name>
    <dbReference type="NCBI Taxonomy" id="412755"/>
    <lineage>
        <taxon>unclassified sequences</taxon>
        <taxon>metagenomes</taxon>
        <taxon>ecological metagenomes</taxon>
    </lineage>
</organism>
<dbReference type="GO" id="GO:0016491">
    <property type="term" value="F:oxidoreductase activity"/>
    <property type="evidence" value="ECO:0007669"/>
    <property type="project" value="UniProtKB-KW"/>
</dbReference>
<comment type="caution">
    <text evidence="7">The sequence shown here is derived from an EMBL/GenBank/DDBJ whole genome shotgun (WGS) entry which is preliminary data.</text>
</comment>
<keyword evidence="3" id="KW-0479">Metal-binding</keyword>
<keyword evidence="5" id="KW-0560">Oxidoreductase</keyword>
<dbReference type="AlphaFoldDB" id="X0WKB8"/>
<comment type="similarity">
    <text evidence="2">Belongs to the zinc-containing alcohol dehydrogenase family.</text>
</comment>